<dbReference type="EMBL" id="NBSK02000008">
    <property type="protein sequence ID" value="KAJ0192186.1"/>
    <property type="molecule type" value="Genomic_DNA"/>
</dbReference>
<keyword evidence="3" id="KW-1185">Reference proteome</keyword>
<feature type="chain" id="PRO_5040204742" evidence="1">
    <location>
        <begin position="23"/>
        <end position="125"/>
    </location>
</feature>
<gene>
    <name evidence="2" type="ORF">LSAT_V11C800439620</name>
</gene>
<feature type="signal peptide" evidence="1">
    <location>
        <begin position="1"/>
        <end position="22"/>
    </location>
</feature>
<keyword evidence="1" id="KW-0732">Signal</keyword>
<dbReference type="AlphaFoldDB" id="A0A9R1WYE1"/>
<accession>A0A9R1WYE1</accession>
<evidence type="ECO:0000256" key="1">
    <source>
        <dbReference type="SAM" id="SignalP"/>
    </source>
</evidence>
<evidence type="ECO:0000313" key="3">
    <source>
        <dbReference type="Proteomes" id="UP000235145"/>
    </source>
</evidence>
<reference evidence="2 3" key="1">
    <citation type="journal article" date="2017" name="Nat. Commun.">
        <title>Genome assembly with in vitro proximity ligation data and whole-genome triplication in lettuce.</title>
        <authorList>
            <person name="Reyes-Chin-Wo S."/>
            <person name="Wang Z."/>
            <person name="Yang X."/>
            <person name="Kozik A."/>
            <person name="Arikit S."/>
            <person name="Song C."/>
            <person name="Xia L."/>
            <person name="Froenicke L."/>
            <person name="Lavelle D.O."/>
            <person name="Truco M.J."/>
            <person name="Xia R."/>
            <person name="Zhu S."/>
            <person name="Xu C."/>
            <person name="Xu H."/>
            <person name="Xu X."/>
            <person name="Cox K."/>
            <person name="Korf I."/>
            <person name="Meyers B.C."/>
            <person name="Michelmore R.W."/>
        </authorList>
    </citation>
    <scope>NUCLEOTIDE SEQUENCE [LARGE SCALE GENOMIC DNA]</scope>
    <source>
        <strain evidence="3">cv. Salinas</strain>
        <tissue evidence="2">Seedlings</tissue>
    </source>
</reference>
<evidence type="ECO:0000313" key="2">
    <source>
        <dbReference type="EMBL" id="KAJ0192186.1"/>
    </source>
</evidence>
<sequence length="125" mass="13919">MAPAVTVRAPWLLFTLIPTTFPAIRNYSVAIIDECKLLKSIIPYPVASSSGTKKVKGLEKVYVRDEDSDDDLIYFSFLDFAPEIFKPTSKLSGDSFLNILFDENMLGRNLDGMGDDDHEVGVKDP</sequence>
<protein>
    <submittedName>
        <fullName evidence="2">Uncharacterized protein</fullName>
    </submittedName>
</protein>
<comment type="caution">
    <text evidence="2">The sequence shown here is derived from an EMBL/GenBank/DDBJ whole genome shotgun (WGS) entry which is preliminary data.</text>
</comment>
<organism evidence="2 3">
    <name type="scientific">Lactuca sativa</name>
    <name type="common">Garden lettuce</name>
    <dbReference type="NCBI Taxonomy" id="4236"/>
    <lineage>
        <taxon>Eukaryota</taxon>
        <taxon>Viridiplantae</taxon>
        <taxon>Streptophyta</taxon>
        <taxon>Embryophyta</taxon>
        <taxon>Tracheophyta</taxon>
        <taxon>Spermatophyta</taxon>
        <taxon>Magnoliopsida</taxon>
        <taxon>eudicotyledons</taxon>
        <taxon>Gunneridae</taxon>
        <taxon>Pentapetalae</taxon>
        <taxon>asterids</taxon>
        <taxon>campanulids</taxon>
        <taxon>Asterales</taxon>
        <taxon>Asteraceae</taxon>
        <taxon>Cichorioideae</taxon>
        <taxon>Cichorieae</taxon>
        <taxon>Lactucinae</taxon>
        <taxon>Lactuca</taxon>
    </lineage>
</organism>
<dbReference type="Proteomes" id="UP000235145">
    <property type="component" value="Unassembled WGS sequence"/>
</dbReference>
<proteinExistence type="predicted"/>
<name>A0A9R1WYE1_LACSA</name>